<dbReference type="Proteomes" id="UP000228934">
    <property type="component" value="Unassembled WGS sequence"/>
</dbReference>
<dbReference type="EMBL" id="KV938664">
    <property type="protein sequence ID" value="PIO28342.1"/>
    <property type="molecule type" value="Genomic_DNA"/>
</dbReference>
<evidence type="ECO:0000313" key="4">
    <source>
        <dbReference type="Proteomes" id="UP000228934"/>
    </source>
</evidence>
<keyword evidence="2" id="KW-0964">Secreted</keyword>
<reference evidence="4" key="1">
    <citation type="journal article" date="2017" name="Nat. Commun.">
        <title>The North American bullfrog draft genome provides insight into hormonal regulation of long noncoding RNA.</title>
        <authorList>
            <person name="Hammond S.A."/>
            <person name="Warren R.L."/>
            <person name="Vandervalk B.P."/>
            <person name="Kucuk E."/>
            <person name="Khan H."/>
            <person name="Gibb E.A."/>
            <person name="Pandoh P."/>
            <person name="Kirk H."/>
            <person name="Zhao Y."/>
            <person name="Jones M."/>
            <person name="Mungall A.J."/>
            <person name="Coope R."/>
            <person name="Pleasance S."/>
            <person name="Moore R.A."/>
            <person name="Holt R.A."/>
            <person name="Round J.M."/>
            <person name="Ohora S."/>
            <person name="Walle B.V."/>
            <person name="Veldhoen N."/>
            <person name="Helbing C.C."/>
            <person name="Birol I."/>
        </authorList>
    </citation>
    <scope>NUCLEOTIDE SEQUENCE [LARGE SCALE GENOMIC DNA]</scope>
</reference>
<accession>A0A2G9RKC4</accession>
<evidence type="ECO:0000313" key="3">
    <source>
        <dbReference type="EMBL" id="PIO28342.1"/>
    </source>
</evidence>
<comment type="subcellular location">
    <subcellularLocation>
        <location evidence="1">Secreted</location>
    </subcellularLocation>
</comment>
<dbReference type="OrthoDB" id="5945173at2759"/>
<keyword evidence="4" id="KW-1185">Reference proteome</keyword>
<dbReference type="PANTHER" id="PTHR20914">
    <property type="entry name" value="LY6/PLAUR DOMAIN-CONTAINING PROTEIN 8"/>
    <property type="match status" value="1"/>
</dbReference>
<dbReference type="PANTHER" id="PTHR20914:SF40">
    <property type="entry name" value="UROKINASE PLASMINOGEN ACTIVATOR SURFACE RECEPTOR-LIKE"/>
    <property type="match status" value="1"/>
</dbReference>
<evidence type="ECO:0000256" key="1">
    <source>
        <dbReference type="ARBA" id="ARBA00004613"/>
    </source>
</evidence>
<proteinExistence type="predicted"/>
<evidence type="ECO:0008006" key="5">
    <source>
        <dbReference type="Google" id="ProtNLM"/>
    </source>
</evidence>
<protein>
    <recommendedName>
        <fullName evidence="5">UPAR/Ly6 domain-containing protein</fullName>
    </recommendedName>
</protein>
<dbReference type="Gene3D" id="2.10.60.10">
    <property type="entry name" value="CD59"/>
    <property type="match status" value="1"/>
</dbReference>
<gene>
    <name evidence="3" type="ORF">AB205_0065340</name>
</gene>
<name>A0A2G9RKC4_AQUCT</name>
<dbReference type="InterPro" id="IPR045860">
    <property type="entry name" value="Snake_toxin-like_sf"/>
</dbReference>
<evidence type="ECO:0000256" key="2">
    <source>
        <dbReference type="ARBA" id="ARBA00022525"/>
    </source>
</evidence>
<dbReference type="GO" id="GO:0005576">
    <property type="term" value="C:extracellular region"/>
    <property type="evidence" value="ECO:0007669"/>
    <property type="project" value="UniProtKB-SubCell"/>
</dbReference>
<dbReference type="AlphaFoldDB" id="A0A2G9RKC4"/>
<organism evidence="3 4">
    <name type="scientific">Aquarana catesbeiana</name>
    <name type="common">American bullfrog</name>
    <name type="synonym">Rana catesbeiana</name>
    <dbReference type="NCBI Taxonomy" id="8400"/>
    <lineage>
        <taxon>Eukaryota</taxon>
        <taxon>Metazoa</taxon>
        <taxon>Chordata</taxon>
        <taxon>Craniata</taxon>
        <taxon>Vertebrata</taxon>
        <taxon>Euteleostomi</taxon>
        <taxon>Amphibia</taxon>
        <taxon>Batrachia</taxon>
        <taxon>Anura</taxon>
        <taxon>Neobatrachia</taxon>
        <taxon>Ranoidea</taxon>
        <taxon>Ranidae</taxon>
        <taxon>Aquarana</taxon>
    </lineage>
</organism>
<sequence length="92" mass="10015">MYSEISCCGYNNCNQGVNTVKVNETLNGLQCYACNETGKGECTTPFTTSCTGNMTSCVDAQGNVPSHLMLFYEFEGEMLMSISNFGCCSSWL</sequence>
<dbReference type="InterPro" id="IPR050918">
    <property type="entry name" value="CNF-like_PLA2_Inhibitor"/>
</dbReference>